<keyword evidence="6" id="KW-0443">Lipid metabolism</keyword>
<feature type="domain" description="3-hydroxyacyl-CoA dehydrogenase C-terminal" evidence="8">
    <location>
        <begin position="191"/>
        <end position="285"/>
    </location>
</feature>
<evidence type="ECO:0000256" key="2">
    <source>
        <dbReference type="ARBA" id="ARBA00005086"/>
    </source>
</evidence>
<organism evidence="10 11">
    <name type="scientific">Pseudoclavibacter albus</name>
    <dbReference type="NCBI Taxonomy" id="272241"/>
    <lineage>
        <taxon>Bacteria</taxon>
        <taxon>Bacillati</taxon>
        <taxon>Actinomycetota</taxon>
        <taxon>Actinomycetes</taxon>
        <taxon>Micrococcales</taxon>
        <taxon>Microbacteriaceae</taxon>
        <taxon>Pseudoclavibacter</taxon>
    </lineage>
</organism>
<accession>A0ABT2HXR8</accession>
<dbReference type="GO" id="GO:0003857">
    <property type="term" value="F:(3S)-3-hydroxyacyl-CoA dehydrogenase (NAD+) activity"/>
    <property type="evidence" value="ECO:0007669"/>
    <property type="project" value="UniProtKB-EC"/>
</dbReference>
<comment type="pathway">
    <text evidence="2">Lipid metabolism; butanoate metabolism.</text>
</comment>
<dbReference type="PIRSF" id="PIRSF000105">
    <property type="entry name" value="HCDH"/>
    <property type="match status" value="1"/>
</dbReference>
<dbReference type="NCBIfam" id="NF006143">
    <property type="entry name" value="PRK08293.1"/>
    <property type="match status" value="1"/>
</dbReference>
<gene>
    <name evidence="10" type="ORF">M3D15_07210</name>
</gene>
<reference evidence="10 11" key="1">
    <citation type="submission" date="2022-04" db="EMBL/GenBank/DDBJ databases">
        <title>Human microbiome associated bacterial genomes.</title>
        <authorList>
            <person name="Sandstrom S."/>
            <person name="Salamzade R."/>
            <person name="Kalan L.R."/>
        </authorList>
    </citation>
    <scope>NUCLEOTIDE SEQUENCE [LARGE SCALE GENOMIC DNA]</scope>
    <source>
        <strain evidence="11">p3-SID1799</strain>
    </source>
</reference>
<evidence type="ECO:0000256" key="5">
    <source>
        <dbReference type="ARBA" id="ARBA00023027"/>
    </source>
</evidence>
<dbReference type="Proteomes" id="UP001525379">
    <property type="component" value="Unassembled WGS sequence"/>
</dbReference>
<dbReference type="Pfam" id="PF02737">
    <property type="entry name" value="3HCDH_N"/>
    <property type="match status" value="1"/>
</dbReference>
<evidence type="ECO:0000256" key="1">
    <source>
        <dbReference type="ARBA" id="ARBA00005005"/>
    </source>
</evidence>
<evidence type="ECO:0000313" key="11">
    <source>
        <dbReference type="Proteomes" id="UP001525379"/>
    </source>
</evidence>
<dbReference type="InterPro" id="IPR052242">
    <property type="entry name" value="Mito_3-hydroxyacyl-CoA_DH"/>
</dbReference>
<keyword evidence="3" id="KW-0276">Fatty acid metabolism</keyword>
<evidence type="ECO:0000256" key="4">
    <source>
        <dbReference type="ARBA" id="ARBA00023002"/>
    </source>
</evidence>
<comment type="catalytic activity">
    <reaction evidence="7">
        <text>a (3S)-3-hydroxyacyl-CoA + NAD(+) = a 3-oxoacyl-CoA + NADH + H(+)</text>
        <dbReference type="Rhea" id="RHEA:22432"/>
        <dbReference type="ChEBI" id="CHEBI:15378"/>
        <dbReference type="ChEBI" id="CHEBI:57318"/>
        <dbReference type="ChEBI" id="CHEBI:57540"/>
        <dbReference type="ChEBI" id="CHEBI:57945"/>
        <dbReference type="ChEBI" id="CHEBI:90726"/>
        <dbReference type="EC" id="1.1.1.35"/>
    </reaction>
</comment>
<protein>
    <submittedName>
        <fullName evidence="10">3-hydroxyacyl-CoA dehydrogenase</fullName>
        <ecNumber evidence="10">1.1.1.35</ecNumber>
    </submittedName>
</protein>
<evidence type="ECO:0000259" key="8">
    <source>
        <dbReference type="Pfam" id="PF00725"/>
    </source>
</evidence>
<dbReference type="InterPro" id="IPR006176">
    <property type="entry name" value="3-OHacyl-CoA_DH_NAD-bd"/>
</dbReference>
<comment type="caution">
    <text evidence="10">The sequence shown here is derived from an EMBL/GenBank/DDBJ whole genome shotgun (WGS) entry which is preliminary data.</text>
</comment>
<dbReference type="InterPro" id="IPR006108">
    <property type="entry name" value="3HC_DH_C"/>
</dbReference>
<dbReference type="EC" id="1.1.1.35" evidence="10"/>
<dbReference type="Gene3D" id="1.10.1040.10">
    <property type="entry name" value="N-(1-d-carboxylethyl)-l-norvaline Dehydrogenase, domain 2"/>
    <property type="match status" value="1"/>
</dbReference>
<dbReference type="InterPro" id="IPR008927">
    <property type="entry name" value="6-PGluconate_DH-like_C_sf"/>
</dbReference>
<evidence type="ECO:0000256" key="6">
    <source>
        <dbReference type="ARBA" id="ARBA00023098"/>
    </source>
</evidence>
<dbReference type="EMBL" id="JALXSQ010000026">
    <property type="protein sequence ID" value="MCT2043118.1"/>
    <property type="molecule type" value="Genomic_DNA"/>
</dbReference>
<dbReference type="Gene3D" id="3.40.50.720">
    <property type="entry name" value="NAD(P)-binding Rossmann-like Domain"/>
    <property type="match status" value="1"/>
</dbReference>
<evidence type="ECO:0000313" key="10">
    <source>
        <dbReference type="EMBL" id="MCT2043118.1"/>
    </source>
</evidence>
<dbReference type="PANTHER" id="PTHR43561">
    <property type="match status" value="1"/>
</dbReference>
<sequence>MTDIRKVTVLGTGVLGSQIAFQTAYCGFEVTAFDINEQALETAKQRFAGLIQAYTADKYPGTENGQAEKAAESIRLSMDLAEAVADADLVIEAVPETVEIKKSTYENLAKVAPEKTIFATNSSTMLPSTFMEYTGRPEKFLALHFANHIWRLNTAEVMGTSKTSPEIFDTIVEFAEEIKMVPIKVLKEQPGYVLNSLLVPFLNAGADLLVKGVADPETIDKTWRIATGAPLGPFQIYDVVGLNTAYNISAANPSPESQAFAKMLKEQYIDQGKLGRATGAGFYNYND</sequence>
<feature type="domain" description="3-hydroxyacyl-CoA dehydrogenase NAD binding" evidence="9">
    <location>
        <begin position="6"/>
        <end position="188"/>
    </location>
</feature>
<dbReference type="SUPFAM" id="SSF51735">
    <property type="entry name" value="NAD(P)-binding Rossmann-fold domains"/>
    <property type="match status" value="1"/>
</dbReference>
<evidence type="ECO:0000256" key="7">
    <source>
        <dbReference type="ARBA" id="ARBA00049556"/>
    </source>
</evidence>
<dbReference type="InterPro" id="IPR036291">
    <property type="entry name" value="NAD(P)-bd_dom_sf"/>
</dbReference>
<dbReference type="PANTHER" id="PTHR43561:SF3">
    <property type="entry name" value="HYDROXYACYL-COENZYME A DEHYDROGENASE, MITOCHONDRIAL"/>
    <property type="match status" value="1"/>
</dbReference>
<keyword evidence="5" id="KW-0520">NAD</keyword>
<dbReference type="RefSeq" id="WP_260104380.1">
    <property type="nucleotide sequence ID" value="NZ_JALXSQ010000026.1"/>
</dbReference>
<evidence type="ECO:0000256" key="3">
    <source>
        <dbReference type="ARBA" id="ARBA00022832"/>
    </source>
</evidence>
<comment type="pathway">
    <text evidence="1">Lipid metabolism; fatty acid beta-oxidation.</text>
</comment>
<keyword evidence="11" id="KW-1185">Reference proteome</keyword>
<dbReference type="InterPro" id="IPR022694">
    <property type="entry name" value="3-OHacyl-CoA_DH"/>
</dbReference>
<proteinExistence type="predicted"/>
<dbReference type="Pfam" id="PF00725">
    <property type="entry name" value="3HCDH"/>
    <property type="match status" value="1"/>
</dbReference>
<evidence type="ECO:0000259" key="9">
    <source>
        <dbReference type="Pfam" id="PF02737"/>
    </source>
</evidence>
<keyword evidence="4 10" id="KW-0560">Oxidoreductase</keyword>
<name>A0ABT2HXR8_9MICO</name>
<dbReference type="SUPFAM" id="SSF48179">
    <property type="entry name" value="6-phosphogluconate dehydrogenase C-terminal domain-like"/>
    <property type="match status" value="1"/>
</dbReference>
<dbReference type="InterPro" id="IPR013328">
    <property type="entry name" value="6PGD_dom2"/>
</dbReference>